<dbReference type="InterPro" id="IPR052407">
    <property type="entry name" value="BTB_POZ_domain_cont_9"/>
</dbReference>
<accession>A0A7R9L0Q0</accession>
<dbReference type="GO" id="GO:0005737">
    <property type="term" value="C:cytoplasm"/>
    <property type="evidence" value="ECO:0007669"/>
    <property type="project" value="TreeGrafter"/>
</dbReference>
<dbReference type="EMBL" id="CAJPIZ010011717">
    <property type="protein sequence ID" value="CAG2113309.1"/>
    <property type="molecule type" value="Genomic_DNA"/>
</dbReference>
<gene>
    <name evidence="2" type="ORF">OSB1V03_LOCUS13279</name>
</gene>
<keyword evidence="3" id="KW-1185">Reference proteome</keyword>
<dbReference type="Gene3D" id="3.30.710.10">
    <property type="entry name" value="Potassium Channel Kv1.1, Chain A"/>
    <property type="match status" value="1"/>
</dbReference>
<evidence type="ECO:0000313" key="3">
    <source>
        <dbReference type="Proteomes" id="UP000759131"/>
    </source>
</evidence>
<dbReference type="EMBL" id="OC866292">
    <property type="protein sequence ID" value="CAD7632879.1"/>
    <property type="molecule type" value="Genomic_DNA"/>
</dbReference>
<dbReference type="Pfam" id="PF00651">
    <property type="entry name" value="BTB"/>
    <property type="match status" value="1"/>
</dbReference>
<dbReference type="PANTHER" id="PTHR46306">
    <property type="entry name" value="BTB/POZ DOMAIN-CONTAINING PROTEIN 9"/>
    <property type="match status" value="1"/>
</dbReference>
<dbReference type="GO" id="GO:0050804">
    <property type="term" value="P:modulation of chemical synaptic transmission"/>
    <property type="evidence" value="ECO:0007669"/>
    <property type="project" value="TreeGrafter"/>
</dbReference>
<dbReference type="SUPFAM" id="SSF54695">
    <property type="entry name" value="POZ domain"/>
    <property type="match status" value="1"/>
</dbReference>
<dbReference type="InterPro" id="IPR011333">
    <property type="entry name" value="SKP1/BTB/POZ_sf"/>
</dbReference>
<organism evidence="2">
    <name type="scientific">Medioppia subpectinata</name>
    <dbReference type="NCBI Taxonomy" id="1979941"/>
    <lineage>
        <taxon>Eukaryota</taxon>
        <taxon>Metazoa</taxon>
        <taxon>Ecdysozoa</taxon>
        <taxon>Arthropoda</taxon>
        <taxon>Chelicerata</taxon>
        <taxon>Arachnida</taxon>
        <taxon>Acari</taxon>
        <taxon>Acariformes</taxon>
        <taxon>Sarcoptiformes</taxon>
        <taxon>Oribatida</taxon>
        <taxon>Brachypylina</taxon>
        <taxon>Oppioidea</taxon>
        <taxon>Oppiidae</taxon>
        <taxon>Medioppia</taxon>
    </lineage>
</organism>
<dbReference type="PANTHER" id="PTHR46306:SF1">
    <property type="entry name" value="BTB_POZ DOMAIN-CONTAINING PROTEIN 9"/>
    <property type="match status" value="1"/>
</dbReference>
<sequence>MADDWEVEEEEVAYNWDSEADVKPKETKETNDLFPEMNFFMNEPKSDLIFIVEGRRVPALRHVLMVGSVYFEAMFSGSFVETDKKEIEIKDTTYEAFKAIVWYLYSRDLSFKDNEGIDCDLVFDVCKLADAYGLPRLMKLIGEHFIKRMTTENLPFISKIAFNYNIKELNTKVKEFIDSHYETIVAKNMDYLTNLVIASDGHLLAKLVAKARRPPLDRIFHVRELFWPSIMKTTSLSDSFKKHDISGYLMSLTCFGCKSDHQING</sequence>
<protein>
    <recommendedName>
        <fullName evidence="1">BTB domain-containing protein</fullName>
    </recommendedName>
</protein>
<proteinExistence type="predicted"/>
<dbReference type="OrthoDB" id="6434269at2759"/>
<dbReference type="GO" id="GO:0008344">
    <property type="term" value="P:adult locomotory behavior"/>
    <property type="evidence" value="ECO:0007669"/>
    <property type="project" value="TreeGrafter"/>
</dbReference>
<dbReference type="GO" id="GO:0048512">
    <property type="term" value="P:circadian behavior"/>
    <property type="evidence" value="ECO:0007669"/>
    <property type="project" value="TreeGrafter"/>
</dbReference>
<feature type="domain" description="BTB" evidence="1">
    <location>
        <begin position="46"/>
        <end position="113"/>
    </location>
</feature>
<reference evidence="2" key="1">
    <citation type="submission" date="2020-11" db="EMBL/GenBank/DDBJ databases">
        <authorList>
            <person name="Tran Van P."/>
        </authorList>
    </citation>
    <scope>NUCLEOTIDE SEQUENCE</scope>
</reference>
<dbReference type="AlphaFoldDB" id="A0A7R9L0Q0"/>
<feature type="non-terminal residue" evidence="2">
    <location>
        <position position="1"/>
    </location>
</feature>
<dbReference type="Proteomes" id="UP000759131">
    <property type="component" value="Unassembled WGS sequence"/>
</dbReference>
<name>A0A7R9L0Q0_9ACAR</name>
<dbReference type="SMART" id="SM00225">
    <property type="entry name" value="BTB"/>
    <property type="match status" value="1"/>
</dbReference>
<dbReference type="PROSITE" id="PS50097">
    <property type="entry name" value="BTB"/>
    <property type="match status" value="1"/>
</dbReference>
<evidence type="ECO:0000259" key="1">
    <source>
        <dbReference type="PROSITE" id="PS50097"/>
    </source>
</evidence>
<dbReference type="InterPro" id="IPR000210">
    <property type="entry name" value="BTB/POZ_dom"/>
</dbReference>
<evidence type="ECO:0000313" key="2">
    <source>
        <dbReference type="EMBL" id="CAD7632879.1"/>
    </source>
</evidence>